<feature type="domain" description="Heterokaryon incompatibility" evidence="3">
    <location>
        <begin position="60"/>
        <end position="228"/>
    </location>
</feature>
<dbReference type="AlphaFoldDB" id="A0A2C5Y3I6"/>
<keyword evidence="2" id="KW-0472">Membrane</keyword>
<evidence type="ECO:0000313" key="4">
    <source>
        <dbReference type="EMBL" id="PHH61451.1"/>
    </source>
</evidence>
<reference evidence="4 5" key="1">
    <citation type="submission" date="2017-06" db="EMBL/GenBank/DDBJ databases">
        <title>Ant-infecting Ophiocordyceps genomes reveal a high diversity of potential behavioral manipulation genes and a possible major role for enterotoxins.</title>
        <authorList>
            <person name="De Bekker C."/>
            <person name="Evans H.C."/>
            <person name="Brachmann A."/>
            <person name="Hughes D.P."/>
        </authorList>
    </citation>
    <scope>NUCLEOTIDE SEQUENCE [LARGE SCALE GENOMIC DNA]</scope>
    <source>
        <strain evidence="4 5">Map64</strain>
    </source>
</reference>
<dbReference type="OrthoDB" id="3553147at2759"/>
<dbReference type="PANTHER" id="PTHR24148:SF73">
    <property type="entry name" value="HET DOMAIN PROTEIN (AFU_ORTHOLOGUE AFUA_8G01020)"/>
    <property type="match status" value="1"/>
</dbReference>
<evidence type="ECO:0000256" key="1">
    <source>
        <dbReference type="SAM" id="MobiDB-lite"/>
    </source>
</evidence>
<feature type="transmembrane region" description="Helical" evidence="2">
    <location>
        <begin position="627"/>
        <end position="654"/>
    </location>
</feature>
<evidence type="ECO:0000256" key="2">
    <source>
        <dbReference type="SAM" id="Phobius"/>
    </source>
</evidence>
<sequence length="793" mass="89207">MQAYRYQPLQPGEIRLLRLDALSRPDQPLSGTILHHKLTNPTFCHGTAGQLDTLQHAQSYEAISYHWGSDFSTPYQLAIHSPYNDSIPSVIPITASLEYVLRRLALPNRPRVLWADAICINQVNSRANQEKGQQIQLMPDIYRTAACVQICLGRADANDNVPAALALLRTIADYSQYLDDTEHPAGEIGTRLAAERGFVLPKPNDPCWAALRSFWRRPWFRRVWIIQEFVYAADVNMFCGDHLVDWRLLWLASKAYCDNRQLIFAGFRPDWYGRRRFDEYREAHEGSAGTLHVTDLRMRAWGYMSKIYMAMSLDADEMSDQYSGLTIRKTLDSITEFEHVTRSRLLQDRALGTTFSYGRPDIMELLTRTSNFHATQPVDRIYALLGLAEDTYGIEPVYSHRDTVARVTTRLAVALINGGRLSEVLALAGVRADTSMNGAPSWVPDWTKQLYAQDKTVGFTRMSNMGQTSELRQYVGPAKDPASADKVDAEAEKPKPEDIIYNAALDTNPEFHLDEANGTLAVKVTVVDRVVNVLPGQLLLGLPMYSGMAQKLGPTYPTGESIEEALWRTLIGNLTFHGEKPSEEYATQYANLKSRELTLLVRATIMLFLGFMFTLPLVIFALRRLHLLVLVGCVVVLIMLRRVAPVQGVMLLVLLPVFRWLWTMCLVPALMALAWYGTVHVYPMQTLEFYKYLGVSAVAIRGTVPPDCTAYLMRFAIISNRYNLCFTGYNLMGLLPIATRAGDLVVIVHGCNVPFVVRPTEREGYFGLVGECYVHGVMNGECLVGQPQSLTLV</sequence>
<keyword evidence="5" id="KW-1185">Reference proteome</keyword>
<feature type="region of interest" description="Disordered" evidence="1">
    <location>
        <begin position="474"/>
        <end position="493"/>
    </location>
</feature>
<accession>A0A2C5Y3I6</accession>
<dbReference type="Pfam" id="PF06985">
    <property type="entry name" value="HET"/>
    <property type="match status" value="1"/>
</dbReference>
<comment type="caution">
    <text evidence="4">The sequence shown here is derived from an EMBL/GenBank/DDBJ whole genome shotgun (WGS) entry which is preliminary data.</text>
</comment>
<evidence type="ECO:0000313" key="5">
    <source>
        <dbReference type="Proteomes" id="UP000226192"/>
    </source>
</evidence>
<dbReference type="InterPro" id="IPR052895">
    <property type="entry name" value="HetReg/Transcr_Mod"/>
</dbReference>
<dbReference type="Proteomes" id="UP000226192">
    <property type="component" value="Unassembled WGS sequence"/>
</dbReference>
<dbReference type="Pfam" id="PF26639">
    <property type="entry name" value="Het-6_barrel"/>
    <property type="match status" value="1"/>
</dbReference>
<name>A0A2C5Y3I6_9HYPO</name>
<feature type="compositionally biased region" description="Basic and acidic residues" evidence="1">
    <location>
        <begin position="482"/>
        <end position="493"/>
    </location>
</feature>
<protein>
    <recommendedName>
        <fullName evidence="3">Heterokaryon incompatibility domain-containing protein</fullName>
    </recommendedName>
</protein>
<dbReference type="PANTHER" id="PTHR24148">
    <property type="entry name" value="ANKYRIN REPEAT DOMAIN-CONTAINING PROTEIN 39 HOMOLOG-RELATED"/>
    <property type="match status" value="1"/>
</dbReference>
<organism evidence="4 5">
    <name type="scientific">Ophiocordyceps australis</name>
    <dbReference type="NCBI Taxonomy" id="1399860"/>
    <lineage>
        <taxon>Eukaryota</taxon>
        <taxon>Fungi</taxon>
        <taxon>Dikarya</taxon>
        <taxon>Ascomycota</taxon>
        <taxon>Pezizomycotina</taxon>
        <taxon>Sordariomycetes</taxon>
        <taxon>Hypocreomycetidae</taxon>
        <taxon>Hypocreales</taxon>
        <taxon>Ophiocordycipitaceae</taxon>
        <taxon>Ophiocordyceps</taxon>
    </lineage>
</organism>
<keyword evidence="2" id="KW-1133">Transmembrane helix</keyword>
<dbReference type="EMBL" id="NJET01000103">
    <property type="protein sequence ID" value="PHH61451.1"/>
    <property type="molecule type" value="Genomic_DNA"/>
</dbReference>
<feature type="transmembrane region" description="Helical" evidence="2">
    <location>
        <begin position="599"/>
        <end position="620"/>
    </location>
</feature>
<proteinExistence type="predicted"/>
<gene>
    <name evidence="4" type="ORF">CDD81_359</name>
</gene>
<keyword evidence="2" id="KW-0812">Transmembrane</keyword>
<feature type="transmembrane region" description="Helical" evidence="2">
    <location>
        <begin position="660"/>
        <end position="682"/>
    </location>
</feature>
<dbReference type="STRING" id="1399860.A0A2C5Y3I6"/>
<dbReference type="InterPro" id="IPR010730">
    <property type="entry name" value="HET"/>
</dbReference>
<evidence type="ECO:0000259" key="3">
    <source>
        <dbReference type="Pfam" id="PF06985"/>
    </source>
</evidence>